<evidence type="ECO:0000313" key="2">
    <source>
        <dbReference type="Proteomes" id="UP001151760"/>
    </source>
</evidence>
<evidence type="ECO:0000313" key="1">
    <source>
        <dbReference type="EMBL" id="GJT74813.1"/>
    </source>
</evidence>
<gene>
    <name evidence="1" type="ORF">Tco_1041538</name>
</gene>
<reference evidence="1" key="2">
    <citation type="submission" date="2022-01" db="EMBL/GenBank/DDBJ databases">
        <authorList>
            <person name="Yamashiro T."/>
            <person name="Shiraishi A."/>
            <person name="Satake H."/>
            <person name="Nakayama K."/>
        </authorList>
    </citation>
    <scope>NUCLEOTIDE SEQUENCE</scope>
</reference>
<sequence length="122" mass="13571">MPVLEVLAHAPMYNVILDKYVKNLELGKNGSAFIQGEMPKKMEDPGLFQLYMKSRKAKITVGEGITMSVFGVKGIELGREEAPYWTTLGKRKSYKPLPSSDGVGARTPYYDKKTVLCPKNGK</sequence>
<dbReference type="Proteomes" id="UP001151760">
    <property type="component" value="Unassembled WGS sequence"/>
</dbReference>
<name>A0ABQ5GJ29_9ASTR</name>
<comment type="caution">
    <text evidence="1">The sequence shown here is derived from an EMBL/GenBank/DDBJ whole genome shotgun (WGS) entry which is preliminary data.</text>
</comment>
<dbReference type="EMBL" id="BQNB010018473">
    <property type="protein sequence ID" value="GJT74813.1"/>
    <property type="molecule type" value="Genomic_DNA"/>
</dbReference>
<accession>A0ABQ5GJ29</accession>
<reference evidence="1" key="1">
    <citation type="journal article" date="2022" name="Int. J. Mol. Sci.">
        <title>Draft Genome of Tanacetum Coccineum: Genomic Comparison of Closely Related Tanacetum-Family Plants.</title>
        <authorList>
            <person name="Yamashiro T."/>
            <person name="Shiraishi A."/>
            <person name="Nakayama K."/>
            <person name="Satake H."/>
        </authorList>
    </citation>
    <scope>NUCLEOTIDE SEQUENCE</scope>
</reference>
<proteinExistence type="predicted"/>
<keyword evidence="2" id="KW-1185">Reference proteome</keyword>
<organism evidence="1 2">
    <name type="scientific">Tanacetum coccineum</name>
    <dbReference type="NCBI Taxonomy" id="301880"/>
    <lineage>
        <taxon>Eukaryota</taxon>
        <taxon>Viridiplantae</taxon>
        <taxon>Streptophyta</taxon>
        <taxon>Embryophyta</taxon>
        <taxon>Tracheophyta</taxon>
        <taxon>Spermatophyta</taxon>
        <taxon>Magnoliopsida</taxon>
        <taxon>eudicotyledons</taxon>
        <taxon>Gunneridae</taxon>
        <taxon>Pentapetalae</taxon>
        <taxon>asterids</taxon>
        <taxon>campanulids</taxon>
        <taxon>Asterales</taxon>
        <taxon>Asteraceae</taxon>
        <taxon>Asteroideae</taxon>
        <taxon>Anthemideae</taxon>
        <taxon>Anthemidinae</taxon>
        <taxon>Tanacetum</taxon>
    </lineage>
</organism>
<protein>
    <submittedName>
        <fullName evidence="1">Uncharacterized protein</fullName>
    </submittedName>
</protein>